<evidence type="ECO:0000259" key="10">
    <source>
        <dbReference type="Pfam" id="PF05649"/>
    </source>
</evidence>
<comment type="cofactor">
    <cofactor evidence="1">
        <name>Zn(2+)</name>
        <dbReference type="ChEBI" id="CHEBI:29105"/>
    </cofactor>
</comment>
<gene>
    <name evidence="11" type="ORF">IFM12276_53110</name>
</gene>
<keyword evidence="7" id="KW-0482">Metalloprotease</keyword>
<dbReference type="InterPro" id="IPR024079">
    <property type="entry name" value="MetalloPept_cat_dom_sf"/>
</dbReference>
<dbReference type="Pfam" id="PF01431">
    <property type="entry name" value="Peptidase_M13"/>
    <property type="match status" value="1"/>
</dbReference>
<evidence type="ECO:0000313" key="11">
    <source>
        <dbReference type="EMBL" id="BDU02283.1"/>
    </source>
</evidence>
<dbReference type="InterPro" id="IPR018497">
    <property type="entry name" value="Peptidase_M13_C"/>
</dbReference>
<evidence type="ECO:0000256" key="2">
    <source>
        <dbReference type="ARBA" id="ARBA00007357"/>
    </source>
</evidence>
<dbReference type="Gene3D" id="1.10.1380.10">
    <property type="entry name" value="Neutral endopeptidase , domain2"/>
    <property type="match status" value="1"/>
</dbReference>
<keyword evidence="8" id="KW-0732">Signal</keyword>
<dbReference type="InterPro" id="IPR008753">
    <property type="entry name" value="Peptidase_M13_N"/>
</dbReference>
<dbReference type="Gene3D" id="3.40.390.10">
    <property type="entry name" value="Collagenase (Catalytic Domain)"/>
    <property type="match status" value="1"/>
</dbReference>
<keyword evidence="3" id="KW-0645">Protease</keyword>
<dbReference type="PANTHER" id="PTHR11733">
    <property type="entry name" value="ZINC METALLOPROTEASE FAMILY M13 NEPRILYSIN-RELATED"/>
    <property type="match status" value="1"/>
</dbReference>
<dbReference type="SUPFAM" id="SSF55486">
    <property type="entry name" value="Metalloproteases ('zincins'), catalytic domain"/>
    <property type="match status" value="1"/>
</dbReference>
<name>A0ABN6UAH2_9NOCA</name>
<evidence type="ECO:0000256" key="4">
    <source>
        <dbReference type="ARBA" id="ARBA00022723"/>
    </source>
</evidence>
<evidence type="ECO:0000256" key="5">
    <source>
        <dbReference type="ARBA" id="ARBA00022801"/>
    </source>
</evidence>
<dbReference type="PROSITE" id="PS51885">
    <property type="entry name" value="NEPRILYSIN"/>
    <property type="match status" value="1"/>
</dbReference>
<dbReference type="PROSITE" id="PS51318">
    <property type="entry name" value="TAT"/>
    <property type="match status" value="1"/>
</dbReference>
<proteinExistence type="inferred from homology"/>
<feature type="signal peptide" evidence="8">
    <location>
        <begin position="1"/>
        <end position="33"/>
    </location>
</feature>
<organism evidence="11 12">
    <name type="scientific">Nocardia sputorum</name>
    <dbReference type="NCBI Taxonomy" id="2984338"/>
    <lineage>
        <taxon>Bacteria</taxon>
        <taxon>Bacillati</taxon>
        <taxon>Actinomycetota</taxon>
        <taxon>Actinomycetes</taxon>
        <taxon>Mycobacteriales</taxon>
        <taxon>Nocardiaceae</taxon>
        <taxon>Nocardia</taxon>
    </lineage>
</organism>
<keyword evidence="6" id="KW-0862">Zinc</keyword>
<sequence>MVLSNPTRNVSRRTALRTLGALAAGGLSSACRAATPPGALDPVGLDEAVRPQDDLYRHVNGKWLRDFRLPPDQLVCSPMTEAMRRVEQQLSAIIQTIREPRPGTPEQQVHDLYAACLNTAAVERLGTTPLADLFAAIDAAAAESELASVMGMLPIPGVISLYVDVDSRDAHRYVATLAQSGLGMDSQYYRNPEFAAHRDAYRAFLERITAVAHFADPAGMSGRVFELERQLAAVHWDAVRDQDATATNNLMTWSELRGLAPEFDFDAWRAGRTSQPPELFAHVVVRQPDFVTAVGRLWAEVDIAHWRDYLRSSLLLEFSRFLPFGISEANFEFRRKFLGGAIRPAEPWQRAVATVNAELGGPLERLYVAKHFPAAAEGQLRELVDDLLAAYRAALLGSSWLSQSTRAAAVAKLDRITMLIGAPRHRPDCSGVSIDPDKLIDSLRSIRALARRREFDRLAAAVDRTEWTTTAQTVNAFYNRSSNQVVFPAAFLQPPYFDKDADPAVNYGAIGAIIGHEIGHAFDDQGARYDGDGRLRDWWTPEDRAAFDAKTEQLVHQYDSLVPEGFDATHRVNGQLTVSENLADLRGLQVAVAAYRRAALRRGTEPDFRTLFLSWARCWRVKQTQQFAAAALAANSHAPSEFRANQVVRNISEFYSAFDVTERDRMFLAPEQRVVL</sequence>
<feature type="domain" description="Peptidase M13 C-terminal" evidence="9">
    <location>
        <begin position="475"/>
        <end position="674"/>
    </location>
</feature>
<evidence type="ECO:0000256" key="3">
    <source>
        <dbReference type="ARBA" id="ARBA00022670"/>
    </source>
</evidence>
<evidence type="ECO:0000259" key="9">
    <source>
        <dbReference type="Pfam" id="PF01431"/>
    </source>
</evidence>
<dbReference type="PANTHER" id="PTHR11733:SF167">
    <property type="entry name" value="FI17812P1-RELATED"/>
    <property type="match status" value="1"/>
</dbReference>
<evidence type="ECO:0000256" key="6">
    <source>
        <dbReference type="ARBA" id="ARBA00022833"/>
    </source>
</evidence>
<dbReference type="InterPro" id="IPR000718">
    <property type="entry name" value="Peptidase_M13"/>
</dbReference>
<dbReference type="PRINTS" id="PR00786">
    <property type="entry name" value="NEPRILYSIN"/>
</dbReference>
<dbReference type="EMBL" id="AP026978">
    <property type="protein sequence ID" value="BDU02283.1"/>
    <property type="molecule type" value="Genomic_DNA"/>
</dbReference>
<dbReference type="InterPro" id="IPR006311">
    <property type="entry name" value="TAT_signal"/>
</dbReference>
<dbReference type="Proteomes" id="UP001317870">
    <property type="component" value="Chromosome"/>
</dbReference>
<dbReference type="CDD" id="cd08662">
    <property type="entry name" value="M13"/>
    <property type="match status" value="1"/>
</dbReference>
<dbReference type="InterPro" id="IPR042089">
    <property type="entry name" value="Peptidase_M13_dom_2"/>
</dbReference>
<dbReference type="Pfam" id="PF05649">
    <property type="entry name" value="Peptidase_M13_N"/>
    <property type="match status" value="1"/>
</dbReference>
<comment type="similarity">
    <text evidence="2">Belongs to the peptidase M13 family.</text>
</comment>
<feature type="chain" id="PRO_5047477453" evidence="8">
    <location>
        <begin position="34"/>
        <end position="676"/>
    </location>
</feature>
<keyword evidence="5" id="KW-0378">Hydrolase</keyword>
<dbReference type="RefSeq" id="WP_281875337.1">
    <property type="nucleotide sequence ID" value="NZ_AP026978.1"/>
</dbReference>
<evidence type="ECO:0000313" key="12">
    <source>
        <dbReference type="Proteomes" id="UP001317870"/>
    </source>
</evidence>
<reference evidence="11 12" key="1">
    <citation type="submission" date="2022-11" db="EMBL/GenBank/DDBJ databases">
        <title>Genome Sequencing of Nocardia sp. ON39_IFM12276 and assembly.</title>
        <authorList>
            <person name="Shimojima M."/>
            <person name="Toyokawa M."/>
            <person name="Uesaka K."/>
        </authorList>
    </citation>
    <scope>NUCLEOTIDE SEQUENCE [LARGE SCALE GENOMIC DNA]</scope>
    <source>
        <strain evidence="11 12">IFM 12276</strain>
    </source>
</reference>
<keyword evidence="4" id="KW-0479">Metal-binding</keyword>
<keyword evidence="12" id="KW-1185">Reference proteome</keyword>
<protein>
    <submittedName>
        <fullName evidence="11">Peptidase M13</fullName>
    </submittedName>
</protein>
<evidence type="ECO:0000256" key="8">
    <source>
        <dbReference type="SAM" id="SignalP"/>
    </source>
</evidence>
<evidence type="ECO:0000256" key="1">
    <source>
        <dbReference type="ARBA" id="ARBA00001947"/>
    </source>
</evidence>
<accession>A0ABN6UAH2</accession>
<feature type="domain" description="Peptidase M13 N-terminal" evidence="10">
    <location>
        <begin position="51"/>
        <end position="423"/>
    </location>
</feature>
<evidence type="ECO:0000256" key="7">
    <source>
        <dbReference type="ARBA" id="ARBA00023049"/>
    </source>
</evidence>